<accession>A0A4V3V7G6</accession>
<gene>
    <name evidence="2" type="ORF">E1I69_15695</name>
</gene>
<dbReference type="OrthoDB" id="2164794at2"/>
<proteinExistence type="predicted"/>
<dbReference type="EMBL" id="SLUB01000032">
    <property type="protein sequence ID" value="THE11243.1"/>
    <property type="molecule type" value="Genomic_DNA"/>
</dbReference>
<dbReference type="AlphaFoldDB" id="A0A4V3V7G6"/>
<feature type="domain" description="NERD" evidence="1">
    <location>
        <begin position="43"/>
        <end position="154"/>
    </location>
</feature>
<dbReference type="Proteomes" id="UP000306477">
    <property type="component" value="Unassembled WGS sequence"/>
</dbReference>
<name>A0A4V3V7G6_9BACI</name>
<reference evidence="2 3" key="1">
    <citation type="journal article" date="2019" name="Indoor Air">
        <title>Impacts of indoor surface finishes on bacterial viability.</title>
        <authorList>
            <person name="Hu J."/>
            <person name="Maamar S.B."/>
            <person name="Glawe A.J."/>
            <person name="Gottel N."/>
            <person name="Gilbert J.A."/>
            <person name="Hartmann E.M."/>
        </authorList>
    </citation>
    <scope>NUCLEOTIDE SEQUENCE [LARGE SCALE GENOMIC DNA]</scope>
    <source>
        <strain evidence="2 3">AF060A6</strain>
    </source>
</reference>
<evidence type="ECO:0000313" key="2">
    <source>
        <dbReference type="EMBL" id="THE11243.1"/>
    </source>
</evidence>
<comment type="caution">
    <text evidence="2">The sequence shown here is derived from an EMBL/GenBank/DDBJ whole genome shotgun (WGS) entry which is preliminary data.</text>
</comment>
<dbReference type="PROSITE" id="PS50965">
    <property type="entry name" value="NERD"/>
    <property type="match status" value="1"/>
</dbReference>
<protein>
    <submittedName>
        <fullName evidence="2">NERD domain-containing protein</fullName>
    </submittedName>
</protein>
<evidence type="ECO:0000259" key="1">
    <source>
        <dbReference type="PROSITE" id="PS50965"/>
    </source>
</evidence>
<dbReference type="InterPro" id="IPR011528">
    <property type="entry name" value="NERD"/>
</dbReference>
<evidence type="ECO:0000313" key="3">
    <source>
        <dbReference type="Proteomes" id="UP000306477"/>
    </source>
</evidence>
<keyword evidence="3" id="KW-1185">Reference proteome</keyword>
<organism evidence="2 3">
    <name type="scientific">Bacillus timonensis</name>
    <dbReference type="NCBI Taxonomy" id="1033734"/>
    <lineage>
        <taxon>Bacteria</taxon>
        <taxon>Bacillati</taxon>
        <taxon>Bacillota</taxon>
        <taxon>Bacilli</taxon>
        <taxon>Bacillales</taxon>
        <taxon>Bacillaceae</taxon>
        <taxon>Bacillus</taxon>
    </lineage>
</organism>
<dbReference type="Pfam" id="PF08378">
    <property type="entry name" value="NERD"/>
    <property type="match status" value="1"/>
</dbReference>
<sequence>MKGSVVLIIKPRTIPDELILLRLIRARNKVSEKTENQIVSLEKGYDGEKMFDQRMINLSLDCLIINDLLFETSNTHYQIDSLLITQPKIHIFEVKNYEGDYVLDGDSMRILSSGKEIKNPLLQLNRSVSLFRQFLQQQRLNFSVEGHLVFIHPEFYLYNAPPELPIIFPTQLDRFLKQLNTQSSKLIGKHQGLANKLLASHIKDSPYSLLPEYSYDEMEKGILCGRCGEGFMLSVDHLHYLTCEKCNFAENKETAILRSIEEFSLLFPNKRITTNAIYDWCKVINSKKTIRKLLQTNFKHVRFGNSSYFE</sequence>